<dbReference type="Gene3D" id="3.40.50.300">
    <property type="entry name" value="P-loop containing nucleotide triphosphate hydrolases"/>
    <property type="match status" value="2"/>
</dbReference>
<dbReference type="InterPro" id="IPR019489">
    <property type="entry name" value="Clp_ATPase_C"/>
</dbReference>
<evidence type="ECO:0000313" key="8">
    <source>
        <dbReference type="EMBL" id="WOV83056.1"/>
    </source>
</evidence>
<dbReference type="EMBL" id="CP116341">
    <property type="protein sequence ID" value="WOV83056.1"/>
    <property type="molecule type" value="Genomic_DNA"/>
</dbReference>
<dbReference type="GO" id="GO:0008233">
    <property type="term" value="F:peptidase activity"/>
    <property type="evidence" value="ECO:0007669"/>
    <property type="project" value="UniProtKB-KW"/>
</dbReference>
<dbReference type="PROSITE" id="PS50151">
    <property type="entry name" value="UVR"/>
    <property type="match status" value="1"/>
</dbReference>
<dbReference type="CDD" id="cd00009">
    <property type="entry name" value="AAA"/>
    <property type="match status" value="1"/>
</dbReference>
<dbReference type="InterPro" id="IPR027417">
    <property type="entry name" value="P-loop_NTPase"/>
</dbReference>
<dbReference type="GO" id="GO:0006508">
    <property type="term" value="P:proteolysis"/>
    <property type="evidence" value="ECO:0007669"/>
    <property type="project" value="UniProtKB-KW"/>
</dbReference>
<dbReference type="Pfam" id="PF17871">
    <property type="entry name" value="AAA_lid_9"/>
    <property type="match status" value="1"/>
</dbReference>
<sequence length="705" mass="78415">MRCQHCEKNQATMNLRLQVNQQAMQVNLCSSCFQELQGQLSAGNIPSFSTESYQANGPKQTYTQVREPESHEPGLLDQLGKNLSDDAQEGLIDPVIGRNQEIKRVIETLNRRNKNNPVLIGEPGVGKTAIAEGLAVKIHEGDVPAKLLNKKVYVLDVASLVTNTGIRGQFEERMKQLIEELETRQDVLLFVDEIHLLVGAGTAEGSKMDAGNILKPALARGTLQLIGATTLKEYRQIEKDAALERRFQPIIVKEPSAEDTIKILNGIKDRYENFHSVSYSDEAVQAFVTLSQRYIQDRFLPDKAIDLMDEAGARLNLEQTSAGDSESLEMRLQEIVQQKEQAADQENYEKAANLRAEEVQLKKKLEEAKQNGESGHTEVSVADIELIVEEKTGIPVTKLQAAEQAKMKGLAESLGKKIIGQSEAVQKVAKAIRRSRAGLKSKDRPIGSFLFVGPTGVGKTEITKVLAEELFGSRDTLIRLDMSEYMEKHATSKVIGSPPGYVGHEEAGQLTEQIRRNPYSILLLDEIEKAHPDVQNMFLQIMEDGRLTDSHGRTVSFKDTVIIMTSNAGTGVAQKASVGFNQTEHESVTMLETLSDYFKPEFLNRFDAIVAFNELSEEDLLEIVDLMLMDLQKTIEENDINLSITQEAKQALVKLGYDKRFGARPLRRVIQDKIEDPLTDLLLENETVGHVSVDIVGEEIAVQRA</sequence>
<dbReference type="Gene3D" id="1.10.8.60">
    <property type="match status" value="2"/>
</dbReference>
<keyword evidence="8" id="KW-0645">Protease</keyword>
<dbReference type="InterPro" id="IPR028299">
    <property type="entry name" value="ClpA/B_CS2"/>
</dbReference>
<dbReference type="InterPro" id="IPR050130">
    <property type="entry name" value="ClpA_ClpB"/>
</dbReference>
<evidence type="ECO:0000313" key="9">
    <source>
        <dbReference type="Proteomes" id="UP001303532"/>
    </source>
</evidence>
<dbReference type="InterPro" id="IPR018368">
    <property type="entry name" value="ClpA/B_CS1"/>
</dbReference>
<feature type="domain" description="UVR" evidence="7">
    <location>
        <begin position="329"/>
        <end position="364"/>
    </location>
</feature>
<feature type="region of interest" description="Disordered" evidence="6">
    <location>
        <begin position="53"/>
        <end position="72"/>
    </location>
</feature>
<dbReference type="SUPFAM" id="SSF52540">
    <property type="entry name" value="P-loop containing nucleoside triphosphate hydrolases"/>
    <property type="match status" value="2"/>
</dbReference>
<accession>A0ABZ0KSQ4</accession>
<dbReference type="InterPro" id="IPR041546">
    <property type="entry name" value="ClpA/ClpB_AAA_lid"/>
</dbReference>
<dbReference type="PROSITE" id="PS00871">
    <property type="entry name" value="CLPAB_2"/>
    <property type="match status" value="1"/>
</dbReference>
<dbReference type="InterPro" id="IPR003593">
    <property type="entry name" value="AAA+_ATPase"/>
</dbReference>
<protein>
    <submittedName>
        <fullName evidence="8">ATP-dependent Clp protease ATP-binding subunit</fullName>
    </submittedName>
</protein>
<dbReference type="Pfam" id="PF07724">
    <property type="entry name" value="AAA_2"/>
    <property type="match status" value="1"/>
</dbReference>
<dbReference type="Gene3D" id="4.10.860.10">
    <property type="entry name" value="UVR domain"/>
    <property type="match status" value="1"/>
</dbReference>
<dbReference type="InterPro" id="IPR001270">
    <property type="entry name" value="ClpA/B"/>
</dbReference>
<evidence type="ECO:0000256" key="3">
    <source>
        <dbReference type="ARBA" id="ARBA00023186"/>
    </source>
</evidence>
<keyword evidence="3 4" id="KW-0143">Chaperone</keyword>
<evidence type="ECO:0000256" key="4">
    <source>
        <dbReference type="RuleBase" id="RU004432"/>
    </source>
</evidence>
<organism evidence="8 9">
    <name type="scientific">Sporosarcina jeotgali</name>
    <dbReference type="NCBI Taxonomy" id="3020056"/>
    <lineage>
        <taxon>Bacteria</taxon>
        <taxon>Bacillati</taxon>
        <taxon>Bacillota</taxon>
        <taxon>Bacilli</taxon>
        <taxon>Bacillales</taxon>
        <taxon>Caryophanaceae</taxon>
        <taxon>Sporosarcina</taxon>
    </lineage>
</organism>
<dbReference type="InterPro" id="IPR003959">
    <property type="entry name" value="ATPase_AAA_core"/>
</dbReference>
<dbReference type="PANTHER" id="PTHR11638:SF175">
    <property type="entry name" value="ATP-DEPENDENT CLP PROTEASE, ATP-BINDING SUBUNIT CLPC"/>
    <property type="match status" value="1"/>
</dbReference>
<keyword evidence="5" id="KW-0175">Coiled coil</keyword>
<feature type="compositionally biased region" description="Polar residues" evidence="6">
    <location>
        <begin position="53"/>
        <end position="64"/>
    </location>
</feature>
<reference evidence="8 9" key="1">
    <citation type="submission" date="2023-01" db="EMBL/GenBank/DDBJ databases">
        <title>Sporosarcina sp. nov., isolated from Korean tranditional fermented seafood 'Jeotgal'.</title>
        <authorList>
            <person name="Yang A.-I."/>
        </authorList>
    </citation>
    <scope>NUCLEOTIDE SEQUENCE [LARGE SCALE GENOMIC DNA]</scope>
    <source>
        <strain evidence="8 9">B2O-1</strain>
    </source>
</reference>
<dbReference type="PROSITE" id="PS00870">
    <property type="entry name" value="CLPAB_1"/>
    <property type="match status" value="1"/>
</dbReference>
<evidence type="ECO:0000256" key="5">
    <source>
        <dbReference type="SAM" id="Coils"/>
    </source>
</evidence>
<dbReference type="Proteomes" id="UP001303532">
    <property type="component" value="Chromosome"/>
</dbReference>
<evidence type="ECO:0000256" key="6">
    <source>
        <dbReference type="SAM" id="MobiDB-lite"/>
    </source>
</evidence>
<keyword evidence="2 4" id="KW-0067">ATP-binding</keyword>
<dbReference type="Pfam" id="PF00004">
    <property type="entry name" value="AAA"/>
    <property type="match status" value="1"/>
</dbReference>
<name>A0ABZ0KSQ4_9BACL</name>
<evidence type="ECO:0000256" key="2">
    <source>
        <dbReference type="ARBA" id="ARBA00022840"/>
    </source>
</evidence>
<dbReference type="SMART" id="SM01086">
    <property type="entry name" value="ClpB_D2-small"/>
    <property type="match status" value="1"/>
</dbReference>
<gene>
    <name evidence="8" type="ORF">PGH26_08910</name>
</gene>
<evidence type="ECO:0000256" key="1">
    <source>
        <dbReference type="ARBA" id="ARBA00022741"/>
    </source>
</evidence>
<dbReference type="SMART" id="SM00382">
    <property type="entry name" value="AAA"/>
    <property type="match status" value="2"/>
</dbReference>
<comment type="similarity">
    <text evidence="4">Belongs to the ClpA/ClpB family.</text>
</comment>
<dbReference type="CDD" id="cd19499">
    <property type="entry name" value="RecA-like_ClpB_Hsp104-like"/>
    <property type="match status" value="1"/>
</dbReference>
<keyword evidence="1 4" id="KW-0547">Nucleotide-binding</keyword>
<dbReference type="InterPro" id="IPR001943">
    <property type="entry name" value="UVR_dom"/>
</dbReference>
<dbReference type="PRINTS" id="PR00300">
    <property type="entry name" value="CLPPROTEASEA"/>
</dbReference>
<dbReference type="RefSeq" id="WP_323690728.1">
    <property type="nucleotide sequence ID" value="NZ_CP116341.1"/>
</dbReference>
<feature type="coiled-coil region" evidence="5">
    <location>
        <begin position="325"/>
        <end position="371"/>
    </location>
</feature>
<evidence type="ECO:0000259" key="7">
    <source>
        <dbReference type="PROSITE" id="PS50151"/>
    </source>
</evidence>
<dbReference type="GO" id="GO:0005524">
    <property type="term" value="F:ATP binding"/>
    <property type="evidence" value="ECO:0007669"/>
    <property type="project" value="UniProtKB-KW"/>
</dbReference>
<proteinExistence type="inferred from homology"/>
<keyword evidence="8" id="KW-0378">Hydrolase</keyword>
<dbReference type="PANTHER" id="PTHR11638">
    <property type="entry name" value="ATP-DEPENDENT CLP PROTEASE"/>
    <property type="match status" value="1"/>
</dbReference>
<dbReference type="Pfam" id="PF10431">
    <property type="entry name" value="ClpB_D2-small"/>
    <property type="match status" value="1"/>
</dbReference>
<keyword evidence="9" id="KW-1185">Reference proteome</keyword>